<protein>
    <submittedName>
        <fullName evidence="1">Uncharacterized protein</fullName>
    </submittedName>
</protein>
<sequence>MFLQWLLAVTGVACIFKLARLLRALWWRPLQIYKCLRAQGVKGPPFFPIVGNQPELVRLLAEAGSKPMKPSSNEIVPHILPHYTKWSKIYGETLIYTFGSEVRLTTTNPELIKEILGNKLGHFPKVPGTPAIRDLFGDGLSMSNGQKWAHQRRILNSGFHVDKLKGMVGKIAELATKMCNDWEERIVKANDSNGIEIEVLKEYQNLTADVIAHTAFGINYEAGKTVFKLQYHQVQMAEEGGKSIRFPGQSLLPTSTNLYRQKIKKVIEKNLHQIVKKRLLSESQNHAQHNDLLGIMISAYKGQMQGNPKNMRMSIQDIVDECKTFFSSGHETTASLLTWTTMLLSLHPDWQERVRAEVINICGSKQPSSDMLNELRLVGMVLNEALRLYPVVPVLTRCTDRDMKLGKLVIPKGTVLSLLVVVLMHSKQQWGNDADDFNPERFSESIASASSHPLAFIPFSIGPRNCIGRGYALTETKVVLCKLLQRFTFELSSTYVHAPSQSGIIKPKHGMQIVVKPF</sequence>
<evidence type="ECO:0000313" key="1">
    <source>
        <dbReference type="EMBL" id="KAJ7532188.1"/>
    </source>
</evidence>
<keyword evidence="2" id="KW-1185">Reference proteome</keyword>
<dbReference type="Proteomes" id="UP001162992">
    <property type="component" value="Chromosome 14"/>
</dbReference>
<evidence type="ECO:0000313" key="2">
    <source>
        <dbReference type="Proteomes" id="UP001162992"/>
    </source>
</evidence>
<dbReference type="EMBL" id="CM055105">
    <property type="protein sequence ID" value="KAJ7532188.1"/>
    <property type="molecule type" value="Genomic_DNA"/>
</dbReference>
<comment type="caution">
    <text evidence="1">The sequence shown here is derived from an EMBL/GenBank/DDBJ whole genome shotgun (WGS) entry which is preliminary data.</text>
</comment>
<name>A0ACC2BR00_DIPCM</name>
<accession>A0ACC2BR00</accession>
<proteinExistence type="predicted"/>
<organism evidence="1 2">
    <name type="scientific">Diphasiastrum complanatum</name>
    <name type="common">Issler's clubmoss</name>
    <name type="synonym">Lycopodium complanatum</name>
    <dbReference type="NCBI Taxonomy" id="34168"/>
    <lineage>
        <taxon>Eukaryota</taxon>
        <taxon>Viridiplantae</taxon>
        <taxon>Streptophyta</taxon>
        <taxon>Embryophyta</taxon>
        <taxon>Tracheophyta</taxon>
        <taxon>Lycopodiopsida</taxon>
        <taxon>Lycopodiales</taxon>
        <taxon>Lycopodiaceae</taxon>
        <taxon>Lycopodioideae</taxon>
        <taxon>Diphasiastrum</taxon>
    </lineage>
</organism>
<gene>
    <name evidence="1" type="ORF">O6H91_14G075500</name>
</gene>
<reference evidence="2" key="1">
    <citation type="journal article" date="2024" name="Proc. Natl. Acad. Sci. U.S.A.">
        <title>Extraordinary preservation of gene collinearity over three hundred million years revealed in homosporous lycophytes.</title>
        <authorList>
            <person name="Li C."/>
            <person name="Wickell D."/>
            <person name="Kuo L.Y."/>
            <person name="Chen X."/>
            <person name="Nie B."/>
            <person name="Liao X."/>
            <person name="Peng D."/>
            <person name="Ji J."/>
            <person name="Jenkins J."/>
            <person name="Williams M."/>
            <person name="Shu S."/>
            <person name="Plott C."/>
            <person name="Barry K."/>
            <person name="Rajasekar S."/>
            <person name="Grimwood J."/>
            <person name="Han X."/>
            <person name="Sun S."/>
            <person name="Hou Z."/>
            <person name="He W."/>
            <person name="Dai G."/>
            <person name="Sun C."/>
            <person name="Schmutz J."/>
            <person name="Leebens-Mack J.H."/>
            <person name="Li F.W."/>
            <person name="Wang L."/>
        </authorList>
    </citation>
    <scope>NUCLEOTIDE SEQUENCE [LARGE SCALE GENOMIC DNA]</scope>
    <source>
        <strain evidence="2">cv. PW_Plant_1</strain>
    </source>
</reference>